<dbReference type="GeneID" id="78128091"/>
<feature type="region of interest" description="Disordered" evidence="2">
    <location>
        <begin position="1"/>
        <end position="23"/>
    </location>
</feature>
<dbReference type="SMART" id="SM00854">
    <property type="entry name" value="PGA_cap"/>
    <property type="match status" value="1"/>
</dbReference>
<evidence type="ECO:0000313" key="4">
    <source>
        <dbReference type="EMBL" id="KAE8126534.1"/>
    </source>
</evidence>
<name>A0A5N6RZS2_9BIFI</name>
<dbReference type="OrthoDB" id="4394033at2"/>
<dbReference type="InterPro" id="IPR019079">
    <property type="entry name" value="Capsule_synth_CapA"/>
</dbReference>
<dbReference type="EMBL" id="QDAG01000012">
    <property type="protein sequence ID" value="KAE8126534.1"/>
    <property type="molecule type" value="Genomic_DNA"/>
</dbReference>
<dbReference type="Pfam" id="PF09587">
    <property type="entry name" value="PGA_cap"/>
    <property type="match status" value="1"/>
</dbReference>
<proteinExistence type="inferred from homology"/>
<dbReference type="AlphaFoldDB" id="A0A5N6RZS2"/>
<evidence type="ECO:0000256" key="1">
    <source>
        <dbReference type="ARBA" id="ARBA00005662"/>
    </source>
</evidence>
<dbReference type="InterPro" id="IPR052169">
    <property type="entry name" value="CW_Biosynth-Accessory"/>
</dbReference>
<feature type="compositionally biased region" description="Polar residues" evidence="2">
    <location>
        <begin position="1"/>
        <end position="19"/>
    </location>
</feature>
<dbReference type="Proteomes" id="UP000325415">
    <property type="component" value="Unassembled WGS sequence"/>
</dbReference>
<gene>
    <name evidence="4" type="ORF">DDE84_10420</name>
</gene>
<comment type="caution">
    <text evidence="4">The sequence shown here is derived from an EMBL/GenBank/DDBJ whole genome shotgun (WGS) entry which is preliminary data.</text>
</comment>
<comment type="similarity">
    <text evidence="1">Belongs to the CapA family.</text>
</comment>
<sequence length="498" mass="54082">MTDSHTAQQSVSPTTSASAQHPLGSLGEDWREAAIPDGYRVALTGDIIIAQPVSRMIQRRSPDLADLLKRADLTVGNYEGSIIDLNDFDGYPAALSGFSWLTAPPQVAPDLARLGFDMLSRANNHATDWGVAGLASTDRHLREAGLAIAGTGSDLAGARTPALFDGVQARAGLVSFATTFEADSPAADPLGQTAGRPGVSPLHLSRVVMVSKRKLAVLRAIRDEQPPQSVPDVLRQIDERLGVVTLFGQRYVALPDSGSPSDGPMSSQTETGERTVVTYQPDKADIAGIMRGVRQAKQTTDFTVVVSHTHEPDNWTTETPAFLRSIARKAFSEGADVFMTAGPHQLRGIEIIDGKPAFYSLGNFCFMDNTQAVCVRDEWERPLWRLAPVAVPRFETSTEAEFFEWKRAVGAFGEKIWFESVVPLITYASNGRIRTIELHPIELGYVGRDADRGIPSLLTLSQSLDILERLRQLSEPLGTDIVIDDQRGIGVIRIAADE</sequence>
<dbReference type="RefSeq" id="WP_152581639.1">
    <property type="nucleotide sequence ID" value="NZ_JALCCS010000036.1"/>
</dbReference>
<protein>
    <submittedName>
        <fullName evidence="4">CapA family protein</fullName>
    </submittedName>
</protein>
<feature type="domain" description="Capsule synthesis protein CapA" evidence="3">
    <location>
        <begin position="40"/>
        <end position="368"/>
    </location>
</feature>
<evidence type="ECO:0000256" key="2">
    <source>
        <dbReference type="SAM" id="MobiDB-lite"/>
    </source>
</evidence>
<dbReference type="PANTHER" id="PTHR33393">
    <property type="entry name" value="POLYGLUTAMINE SYNTHESIS ACCESSORY PROTEIN RV0574C-RELATED"/>
    <property type="match status" value="1"/>
</dbReference>
<evidence type="ECO:0000313" key="5">
    <source>
        <dbReference type="Proteomes" id="UP000325415"/>
    </source>
</evidence>
<keyword evidence="5" id="KW-1185">Reference proteome</keyword>
<evidence type="ECO:0000259" key="3">
    <source>
        <dbReference type="SMART" id="SM00854"/>
    </source>
</evidence>
<reference evidence="4 5" key="1">
    <citation type="submission" date="2018-04" db="EMBL/GenBank/DDBJ databases">
        <authorList>
            <person name="Eckel V.P."/>
            <person name="Vogel R.F."/>
        </authorList>
    </citation>
    <scope>NUCLEOTIDE SEQUENCE [LARGE SCALE GENOMIC DNA]</scope>
    <source>
        <strain evidence="5">TMW 2.1764</strain>
    </source>
</reference>
<dbReference type="PANTHER" id="PTHR33393:SF13">
    <property type="entry name" value="PGA BIOSYNTHESIS PROTEIN CAPA"/>
    <property type="match status" value="1"/>
</dbReference>
<dbReference type="CDD" id="cd07381">
    <property type="entry name" value="MPP_CapA"/>
    <property type="match status" value="1"/>
</dbReference>
<accession>A0A5N6RZS2</accession>
<dbReference type="InterPro" id="IPR029052">
    <property type="entry name" value="Metallo-depent_PP-like"/>
</dbReference>
<dbReference type="SUPFAM" id="SSF56300">
    <property type="entry name" value="Metallo-dependent phosphatases"/>
    <property type="match status" value="1"/>
</dbReference>
<organism evidence="4 5">
    <name type="scientific">Bifidobacterium tibiigranuli</name>
    <dbReference type="NCBI Taxonomy" id="2172043"/>
    <lineage>
        <taxon>Bacteria</taxon>
        <taxon>Bacillati</taxon>
        <taxon>Actinomycetota</taxon>
        <taxon>Actinomycetes</taxon>
        <taxon>Bifidobacteriales</taxon>
        <taxon>Bifidobacteriaceae</taxon>
        <taxon>Bifidobacterium</taxon>
    </lineage>
</organism>